<evidence type="ECO:0000313" key="3">
    <source>
        <dbReference type="Proteomes" id="UP000655588"/>
    </source>
</evidence>
<accession>A0A833W0T4</accession>
<dbReference type="EMBL" id="WNWW01000224">
    <property type="protein sequence ID" value="KAF3428279.1"/>
    <property type="molecule type" value="Genomic_DNA"/>
</dbReference>
<name>A0A833W0T4_9HYME</name>
<keyword evidence="1" id="KW-0812">Transmembrane</keyword>
<reference evidence="2" key="1">
    <citation type="submission" date="2019-11" db="EMBL/GenBank/DDBJ databases">
        <title>The nuclear and mitochondrial genomes of Frieseomelitta varia - a highly eusocial stingless bee (Meliponini) with a permanently sterile worker caste.</title>
        <authorList>
            <person name="Freitas F.C.P."/>
            <person name="Lourenco A.P."/>
            <person name="Nunes F.M.F."/>
            <person name="Paschoal A.R."/>
            <person name="Abreu F.C.P."/>
            <person name="Barbin F.O."/>
            <person name="Bataglia L."/>
            <person name="Cardoso-Junior C.A.M."/>
            <person name="Cervoni M.S."/>
            <person name="Silva S.R."/>
            <person name="Dalarmi F."/>
            <person name="Del Lama M.A."/>
            <person name="Depintor T.S."/>
            <person name="Ferreira K.M."/>
            <person name="Goria P.S."/>
            <person name="Jaskot M.C."/>
            <person name="Lago D.C."/>
            <person name="Luna-Lucena D."/>
            <person name="Moda L.M."/>
            <person name="Nascimento L."/>
            <person name="Pedrino M."/>
            <person name="Rabico F.O."/>
            <person name="Sanches F.C."/>
            <person name="Santos D.E."/>
            <person name="Santos C.G."/>
            <person name="Vieira J."/>
            <person name="Lopes T.F."/>
            <person name="Barchuk A.R."/>
            <person name="Hartfelder K."/>
            <person name="Simoes Z.L.P."/>
            <person name="Bitondi M.M.G."/>
            <person name="Pinheiro D.G."/>
        </authorList>
    </citation>
    <scope>NUCLEOTIDE SEQUENCE</scope>
    <source>
        <strain evidence="2">USP_RPSP 00005682</strain>
        <tissue evidence="2">Whole individual</tissue>
    </source>
</reference>
<organism evidence="2 3">
    <name type="scientific">Frieseomelitta varia</name>
    <dbReference type="NCBI Taxonomy" id="561572"/>
    <lineage>
        <taxon>Eukaryota</taxon>
        <taxon>Metazoa</taxon>
        <taxon>Ecdysozoa</taxon>
        <taxon>Arthropoda</taxon>
        <taxon>Hexapoda</taxon>
        <taxon>Insecta</taxon>
        <taxon>Pterygota</taxon>
        <taxon>Neoptera</taxon>
        <taxon>Endopterygota</taxon>
        <taxon>Hymenoptera</taxon>
        <taxon>Apocrita</taxon>
        <taxon>Aculeata</taxon>
        <taxon>Apoidea</taxon>
        <taxon>Anthophila</taxon>
        <taxon>Apidae</taxon>
        <taxon>Frieseomelitta</taxon>
    </lineage>
</organism>
<proteinExistence type="predicted"/>
<keyword evidence="3" id="KW-1185">Reference proteome</keyword>
<keyword evidence="1" id="KW-0472">Membrane</keyword>
<comment type="caution">
    <text evidence="2">The sequence shown here is derived from an EMBL/GenBank/DDBJ whole genome shotgun (WGS) entry which is preliminary data.</text>
</comment>
<dbReference type="AlphaFoldDB" id="A0A833W0T4"/>
<keyword evidence="1" id="KW-1133">Transmembrane helix</keyword>
<evidence type="ECO:0000256" key="1">
    <source>
        <dbReference type="SAM" id="Phobius"/>
    </source>
</evidence>
<protein>
    <submittedName>
        <fullName evidence="2">Uncharacterized protein</fullName>
    </submittedName>
</protein>
<dbReference type="Proteomes" id="UP000655588">
    <property type="component" value="Unassembled WGS sequence"/>
</dbReference>
<evidence type="ECO:0000313" key="2">
    <source>
        <dbReference type="EMBL" id="KAF3428279.1"/>
    </source>
</evidence>
<feature type="transmembrane region" description="Helical" evidence="1">
    <location>
        <begin position="57"/>
        <end position="75"/>
    </location>
</feature>
<gene>
    <name evidence="2" type="ORF">E2986_12304</name>
</gene>
<sequence length="81" mass="8942">MNVPRNVTTAVGQTAFLHCRVHQLGDKEVSGFIFLSVTSGSDVTFTWPAASVTKKHVLLALYCYITLSLILVSTFSHQRCK</sequence>